<dbReference type="InterPro" id="IPR011009">
    <property type="entry name" value="Kinase-like_dom_sf"/>
</dbReference>
<dbReference type="Pfam" id="PF01636">
    <property type="entry name" value="APH"/>
    <property type="match status" value="1"/>
</dbReference>
<organism evidence="3 4">
    <name type="scientific">Paenibacillus albidus</name>
    <dbReference type="NCBI Taxonomy" id="2041023"/>
    <lineage>
        <taxon>Bacteria</taxon>
        <taxon>Bacillati</taxon>
        <taxon>Bacillota</taxon>
        <taxon>Bacilli</taxon>
        <taxon>Bacillales</taxon>
        <taxon>Paenibacillaceae</taxon>
        <taxon>Paenibacillus</taxon>
    </lineage>
</organism>
<comment type="similarity">
    <text evidence="1">Belongs to the pseudomonas-type ThrB family.</text>
</comment>
<comment type="caution">
    <text evidence="3">The sequence shown here is derived from an EMBL/GenBank/DDBJ whole genome shotgun (WGS) entry which is preliminary data.</text>
</comment>
<evidence type="ECO:0000313" key="4">
    <source>
        <dbReference type="Proteomes" id="UP000637643"/>
    </source>
</evidence>
<evidence type="ECO:0000259" key="2">
    <source>
        <dbReference type="Pfam" id="PF01636"/>
    </source>
</evidence>
<proteinExistence type="inferred from homology"/>
<reference evidence="3" key="1">
    <citation type="journal article" date="2014" name="Int. J. Syst. Evol. Microbiol.">
        <title>Complete genome sequence of Corynebacterium casei LMG S-19264T (=DSM 44701T), isolated from a smear-ripened cheese.</title>
        <authorList>
            <consortium name="US DOE Joint Genome Institute (JGI-PGF)"/>
            <person name="Walter F."/>
            <person name="Albersmeier A."/>
            <person name="Kalinowski J."/>
            <person name="Ruckert C."/>
        </authorList>
    </citation>
    <scope>NUCLEOTIDE SEQUENCE</scope>
    <source>
        <strain evidence="3">CGMCC 1.16134</strain>
    </source>
</reference>
<evidence type="ECO:0000256" key="1">
    <source>
        <dbReference type="ARBA" id="ARBA00038240"/>
    </source>
</evidence>
<accession>A0A917C1E8</accession>
<dbReference type="Proteomes" id="UP000637643">
    <property type="component" value="Unassembled WGS sequence"/>
</dbReference>
<gene>
    <name evidence="3" type="ORF">GCM10010912_10860</name>
</gene>
<reference evidence="3" key="2">
    <citation type="submission" date="2020-09" db="EMBL/GenBank/DDBJ databases">
        <authorList>
            <person name="Sun Q."/>
            <person name="Zhou Y."/>
        </authorList>
    </citation>
    <scope>NUCLEOTIDE SEQUENCE</scope>
    <source>
        <strain evidence="3">CGMCC 1.16134</strain>
    </source>
</reference>
<sequence>MLRIYNTHRDKDKIEFEHDILHELGQLPLSFQVPMPIPTESGVTLALTEEGKYACLFKYIAGESPVAEDTGYAFSFGEAAGEMSAALAAVNTQLSPVYRPYYELQHAYPLCSRDSIRELCQHPPEPLRELQLELNVLLEAYEDIVDSLSELEQLPHQLVHGDLNASNLLVERGDPGQVAALLDFEFCTRDVRAMEPAVILSGFLGEAGEEEKVKEFCRGYSRRVRLAEAEIAAFPTLMKLRKVDVFLHFVSRFLEGTDKSEVLCEQVKLLSADIRQLSARSLEMQEQMRQAMMEERK</sequence>
<feature type="domain" description="Aminoglycoside phosphotransferase" evidence="2">
    <location>
        <begin position="2"/>
        <end position="223"/>
    </location>
</feature>
<dbReference type="AlphaFoldDB" id="A0A917C1E8"/>
<dbReference type="PANTHER" id="PTHR21064:SF6">
    <property type="entry name" value="AMINOGLYCOSIDE PHOSPHOTRANSFERASE DOMAIN-CONTAINING PROTEIN"/>
    <property type="match status" value="1"/>
</dbReference>
<dbReference type="Gene3D" id="3.30.200.20">
    <property type="entry name" value="Phosphorylase Kinase, domain 1"/>
    <property type="match status" value="1"/>
</dbReference>
<evidence type="ECO:0000313" key="3">
    <source>
        <dbReference type="EMBL" id="GGF67698.1"/>
    </source>
</evidence>
<dbReference type="SUPFAM" id="SSF56112">
    <property type="entry name" value="Protein kinase-like (PK-like)"/>
    <property type="match status" value="1"/>
</dbReference>
<keyword evidence="4" id="KW-1185">Reference proteome</keyword>
<dbReference type="InterPro" id="IPR050249">
    <property type="entry name" value="Pseudomonas-type_ThrB"/>
</dbReference>
<dbReference type="Gene3D" id="3.90.1200.10">
    <property type="match status" value="1"/>
</dbReference>
<dbReference type="InterPro" id="IPR002575">
    <property type="entry name" value="Aminoglycoside_PTrfase"/>
</dbReference>
<dbReference type="EMBL" id="BMKR01000004">
    <property type="protein sequence ID" value="GGF67698.1"/>
    <property type="molecule type" value="Genomic_DNA"/>
</dbReference>
<protein>
    <recommendedName>
        <fullName evidence="2">Aminoglycoside phosphotransferase domain-containing protein</fullName>
    </recommendedName>
</protein>
<dbReference type="GO" id="GO:0019202">
    <property type="term" value="F:amino acid kinase activity"/>
    <property type="evidence" value="ECO:0007669"/>
    <property type="project" value="TreeGrafter"/>
</dbReference>
<name>A0A917C1E8_9BACL</name>
<dbReference type="PANTHER" id="PTHR21064">
    <property type="entry name" value="AMINOGLYCOSIDE PHOSPHOTRANSFERASE DOMAIN-CONTAINING PROTEIN-RELATED"/>
    <property type="match status" value="1"/>
</dbReference>